<proteinExistence type="predicted"/>
<evidence type="ECO:0000313" key="3">
    <source>
        <dbReference type="Proteomes" id="UP000184280"/>
    </source>
</evidence>
<dbReference type="EMBL" id="FRCJ01000001">
    <property type="protein sequence ID" value="SHL73592.1"/>
    <property type="molecule type" value="Genomic_DNA"/>
</dbReference>
<dbReference type="Proteomes" id="UP000184280">
    <property type="component" value="Unassembled WGS sequence"/>
</dbReference>
<gene>
    <name evidence="2" type="ORF">SAMN04488494_0604</name>
</gene>
<protein>
    <submittedName>
        <fullName evidence="2">Uncharacterized protein</fullName>
    </submittedName>
</protein>
<accession>A0A1M7D242</accession>
<feature type="compositionally biased region" description="Basic and acidic residues" evidence="1">
    <location>
        <begin position="195"/>
        <end position="205"/>
    </location>
</feature>
<dbReference type="RefSeq" id="WP_073042659.1">
    <property type="nucleotide sequence ID" value="NZ_FRCJ01000001.1"/>
</dbReference>
<name>A0A1M7D242_XYLRU</name>
<feature type="region of interest" description="Disordered" evidence="1">
    <location>
        <begin position="79"/>
        <end position="104"/>
    </location>
</feature>
<sequence>MEREELLQEVQTVIEGEGKNLSPSISEETINAELDDELENINDDDDDETKQIIYRHIAKRLMRIDGNIHSNVSREVKDFKAKYASKNPKPTTKPTQEDGNESEELKILRSLTKRMDDIEQSRADKAKADAKNAAVESVKKGLRSLFKEAKVEVNEYIYRQTLRDLEVPEVEDGRGVDTEGLIKKMERAYYRNLKEAGLDKKDTAKPHAGNRGGSGGGQPSKLDLAFRKHHPDWAKK</sequence>
<feature type="region of interest" description="Disordered" evidence="1">
    <location>
        <begin position="195"/>
        <end position="236"/>
    </location>
</feature>
<reference evidence="2 3" key="1">
    <citation type="submission" date="2016-11" db="EMBL/GenBank/DDBJ databases">
        <authorList>
            <person name="Jaros S."/>
            <person name="Januszkiewicz K."/>
            <person name="Wedrychowicz H."/>
        </authorList>
    </citation>
    <scope>NUCLEOTIDE SEQUENCE [LARGE SCALE GENOMIC DNA]</scope>
    <source>
        <strain evidence="2 3">BPI-34</strain>
    </source>
</reference>
<evidence type="ECO:0000313" key="2">
    <source>
        <dbReference type="EMBL" id="SHL73592.1"/>
    </source>
</evidence>
<evidence type="ECO:0000256" key="1">
    <source>
        <dbReference type="SAM" id="MobiDB-lite"/>
    </source>
</evidence>
<dbReference type="AlphaFoldDB" id="A0A1M7D242"/>
<organism evidence="2 3">
    <name type="scientific">Xylanibacter ruminicola</name>
    <name type="common">Prevotella ruminicola</name>
    <dbReference type="NCBI Taxonomy" id="839"/>
    <lineage>
        <taxon>Bacteria</taxon>
        <taxon>Pseudomonadati</taxon>
        <taxon>Bacteroidota</taxon>
        <taxon>Bacteroidia</taxon>
        <taxon>Bacteroidales</taxon>
        <taxon>Prevotellaceae</taxon>
        <taxon>Xylanibacter</taxon>
    </lineage>
</organism>